<dbReference type="AlphaFoldDB" id="A0A3R9JNJ0"/>
<dbReference type="EMBL" id="RJNS01000001">
    <property type="protein sequence ID" value="RSI83686.1"/>
    <property type="molecule type" value="Genomic_DNA"/>
</dbReference>
<comment type="caution">
    <text evidence="1">The sequence shown here is derived from an EMBL/GenBank/DDBJ whole genome shotgun (WGS) entry which is preliminary data.</text>
</comment>
<organism evidence="1 2">
    <name type="scientific">Streptococcus mitis</name>
    <dbReference type="NCBI Taxonomy" id="28037"/>
    <lineage>
        <taxon>Bacteria</taxon>
        <taxon>Bacillati</taxon>
        <taxon>Bacillota</taxon>
        <taxon>Bacilli</taxon>
        <taxon>Lactobacillales</taxon>
        <taxon>Streptococcaceae</taxon>
        <taxon>Streptococcus</taxon>
        <taxon>Streptococcus mitis group</taxon>
    </lineage>
</organism>
<dbReference type="OrthoDB" id="2235056at2"/>
<dbReference type="Proteomes" id="UP000278970">
    <property type="component" value="Unassembled WGS sequence"/>
</dbReference>
<proteinExistence type="predicted"/>
<evidence type="ECO:0000313" key="2">
    <source>
        <dbReference type="Proteomes" id="UP000278970"/>
    </source>
</evidence>
<sequence>MNVKQKILGRLGLENDEELLNLLDLSNRLDKIKFFYPEFQFDSNNLIEMTLENTGYFKLIGTDNKKISETNSFRRGWETILRSTSKSSESEDLGKLNKTPEGFPKGNVPKGSGDNWYFHRGHIFARQFHKFVLGYKILNAQHQDTQEKWSKISIDSRAKNLFTQFSRANKAQAEIEEKVHQLLQSEESVYYEVKAVFKDPADKYPIGTEIFYVSLSSHDEFAHYFIPNVDFGFDLENSQTDYADFYKNGYSEENHRKFFADSDRKHKNWQISENESCSVKSNGGNFSIRELPKIAVDNLIENLKKNKKITTCSKHVQYGEQWTFLGQALTYFTSTGTLRLQGKDSSMFEKAKQYLLDYLSKED</sequence>
<accession>A0A3R9JNJ0</accession>
<evidence type="ECO:0000313" key="1">
    <source>
        <dbReference type="EMBL" id="RSI83686.1"/>
    </source>
</evidence>
<protein>
    <submittedName>
        <fullName evidence="1">Uncharacterized protein</fullName>
    </submittedName>
</protein>
<dbReference type="Gene3D" id="3.40.570.10">
    <property type="entry name" value="Extracellular Endonuclease, subunit A"/>
    <property type="match status" value="1"/>
</dbReference>
<name>A0A3R9JNJ0_STRMT</name>
<dbReference type="InterPro" id="IPR044929">
    <property type="entry name" value="DNA/RNA_non-sp_Endonuclease_sf"/>
</dbReference>
<reference evidence="1 2" key="1">
    <citation type="submission" date="2018-11" db="EMBL/GenBank/DDBJ databases">
        <title>Species Designations Belie Phenotypic and Genotypic Heterogeneity in Oral Streptococci.</title>
        <authorList>
            <person name="Velsko I."/>
        </authorList>
    </citation>
    <scope>NUCLEOTIDE SEQUENCE [LARGE SCALE GENOMIC DNA]</scope>
    <source>
        <strain evidence="1 2">BCA11</strain>
    </source>
</reference>
<dbReference type="RefSeq" id="WP_125449336.1">
    <property type="nucleotide sequence ID" value="NZ_RJNS01000001.1"/>
</dbReference>
<gene>
    <name evidence="1" type="ORF">D8854_02130</name>
</gene>